<keyword evidence="2" id="KW-1185">Reference proteome</keyword>
<evidence type="ECO:0000313" key="2">
    <source>
        <dbReference type="Proteomes" id="UP000481858"/>
    </source>
</evidence>
<dbReference type="Proteomes" id="UP000481858">
    <property type="component" value="Unassembled WGS sequence"/>
</dbReference>
<accession>A0A7C8MM47</accession>
<dbReference type="InParanoid" id="A0A7C8MM47"/>
<comment type="caution">
    <text evidence="1">The sequence shown here is derived from an EMBL/GenBank/DDBJ whole genome shotgun (WGS) entry which is preliminary data.</text>
</comment>
<reference evidence="1 2" key="1">
    <citation type="submission" date="2019-12" db="EMBL/GenBank/DDBJ databases">
        <title>Draft genome sequence of the ascomycete Xylaria multiplex DSM 110363.</title>
        <authorList>
            <person name="Buettner E."/>
            <person name="Kellner H."/>
        </authorList>
    </citation>
    <scope>NUCLEOTIDE SEQUENCE [LARGE SCALE GENOMIC DNA]</scope>
    <source>
        <strain evidence="1 2">DSM 110363</strain>
    </source>
</reference>
<dbReference type="EMBL" id="WUBL01000267">
    <property type="protein sequence ID" value="KAF2962835.1"/>
    <property type="molecule type" value="Genomic_DNA"/>
</dbReference>
<evidence type="ECO:0000313" key="1">
    <source>
        <dbReference type="EMBL" id="KAF2962835.1"/>
    </source>
</evidence>
<sequence length="350" mass="40557">MELTPIRVRGKRRAPGEELITALPLKRARKDLGQKKRAEVRRSKASNIERSMPLEVLERIFWLSENANFPRASLRLGRLLSGSSTLRETFLTAFGPTWDVWFGCVHGQAADFPVIQSYAGWEEDTERFGGNPSFQSNLLACSWTTIDLILNCWDTWVRRHARKRLFEYIPLWGDPSRPNAYLGSSAAVRTGDIEEAGHYFFQDYHAFRTVERLSSYSEGLKYRTERNLSTWIEVHRSTEIPDDLVTGPWSESSLQKLFWLVRAGARLSPSQTWEITREGFRNAMSDRYIPNLSAIRLLHILGAFRDWPKHVRNEEFHRIDSVMPVLHRDNDSALHAKYTYVESLLIMNVE</sequence>
<name>A0A7C8MM47_9PEZI</name>
<gene>
    <name evidence="1" type="ORF">GQX73_g10739</name>
</gene>
<protein>
    <submittedName>
        <fullName evidence="1">Uncharacterized protein</fullName>
    </submittedName>
</protein>
<organism evidence="1 2">
    <name type="scientific">Xylaria multiplex</name>
    <dbReference type="NCBI Taxonomy" id="323545"/>
    <lineage>
        <taxon>Eukaryota</taxon>
        <taxon>Fungi</taxon>
        <taxon>Dikarya</taxon>
        <taxon>Ascomycota</taxon>
        <taxon>Pezizomycotina</taxon>
        <taxon>Sordariomycetes</taxon>
        <taxon>Xylariomycetidae</taxon>
        <taxon>Xylariales</taxon>
        <taxon>Xylariaceae</taxon>
        <taxon>Xylaria</taxon>
    </lineage>
</organism>
<dbReference type="OrthoDB" id="4167490at2759"/>
<proteinExistence type="predicted"/>
<dbReference type="AlphaFoldDB" id="A0A7C8MM47"/>